<reference evidence="2 3" key="1">
    <citation type="submission" date="2016-10" db="EMBL/GenBank/DDBJ databases">
        <authorList>
            <person name="de Groot N.N."/>
        </authorList>
    </citation>
    <scope>NUCLEOTIDE SEQUENCE [LARGE SCALE GENOMIC DNA]</scope>
    <source>
        <strain evidence="2 3">DSM 24956</strain>
    </source>
</reference>
<feature type="transmembrane region" description="Helical" evidence="1">
    <location>
        <begin position="7"/>
        <end position="24"/>
    </location>
</feature>
<evidence type="ECO:0000256" key="1">
    <source>
        <dbReference type="SAM" id="Phobius"/>
    </source>
</evidence>
<proteinExistence type="predicted"/>
<protein>
    <submittedName>
        <fullName evidence="2">Uncharacterized protein</fullName>
    </submittedName>
</protein>
<evidence type="ECO:0000313" key="2">
    <source>
        <dbReference type="EMBL" id="SDY17707.1"/>
    </source>
</evidence>
<dbReference type="OrthoDB" id="9991259at2"/>
<keyword evidence="1" id="KW-0472">Membrane</keyword>
<evidence type="ECO:0000313" key="3">
    <source>
        <dbReference type="Proteomes" id="UP000199595"/>
    </source>
</evidence>
<accession>A0A1H3HQF6</accession>
<dbReference type="Proteomes" id="UP000199595">
    <property type="component" value="Unassembled WGS sequence"/>
</dbReference>
<dbReference type="RefSeq" id="WP_090126833.1">
    <property type="nucleotide sequence ID" value="NZ_FNNJ01000053.1"/>
</dbReference>
<sequence>MTKPSEYIIYTLLTIVVFMSMIYILFATEYLIIIFVPMIIYLGVIYWIKKNKKITEFVKDDFKKLGFEIISERPLKQSEREIEIEPAVLTSGNTPLRKNKNRFNRIFSVKDDNNRLLELKAEIIEKKNGKIKITIKDKKTIANNVQN</sequence>
<keyword evidence="3" id="KW-1185">Reference proteome</keyword>
<keyword evidence="1" id="KW-1133">Transmembrane helix</keyword>
<gene>
    <name evidence="2" type="ORF">SAMN05444411_1533</name>
</gene>
<dbReference type="AlphaFoldDB" id="A0A1H3HQF6"/>
<name>A0A1H3HQF6_9FLAO</name>
<keyword evidence="1" id="KW-0812">Transmembrane</keyword>
<organism evidence="2 3">
    <name type="scientific">Lutibacter oricola</name>
    <dbReference type="NCBI Taxonomy" id="762486"/>
    <lineage>
        <taxon>Bacteria</taxon>
        <taxon>Pseudomonadati</taxon>
        <taxon>Bacteroidota</taxon>
        <taxon>Flavobacteriia</taxon>
        <taxon>Flavobacteriales</taxon>
        <taxon>Flavobacteriaceae</taxon>
        <taxon>Lutibacter</taxon>
    </lineage>
</organism>
<dbReference type="EMBL" id="FNNJ01000053">
    <property type="protein sequence ID" value="SDY17707.1"/>
    <property type="molecule type" value="Genomic_DNA"/>
</dbReference>
<feature type="transmembrane region" description="Helical" evidence="1">
    <location>
        <begin position="30"/>
        <end position="48"/>
    </location>
</feature>